<proteinExistence type="predicted"/>
<dbReference type="InParanoid" id="A0A0V1APD5"/>
<evidence type="ECO:0000313" key="1">
    <source>
        <dbReference type="EMBL" id="KRY26674.1"/>
    </source>
</evidence>
<dbReference type="Proteomes" id="UP000054776">
    <property type="component" value="Unassembled WGS sequence"/>
</dbReference>
<gene>
    <name evidence="1" type="ORF">T01_6068</name>
</gene>
<dbReference type="EMBL" id="JYDH01000364">
    <property type="protein sequence ID" value="KRY26674.1"/>
    <property type="molecule type" value="Genomic_DNA"/>
</dbReference>
<keyword evidence="2" id="KW-1185">Reference proteome</keyword>
<organism evidence="1 2">
    <name type="scientific">Trichinella spiralis</name>
    <name type="common">Trichina worm</name>
    <dbReference type="NCBI Taxonomy" id="6334"/>
    <lineage>
        <taxon>Eukaryota</taxon>
        <taxon>Metazoa</taxon>
        <taxon>Ecdysozoa</taxon>
        <taxon>Nematoda</taxon>
        <taxon>Enoplea</taxon>
        <taxon>Dorylaimia</taxon>
        <taxon>Trichinellida</taxon>
        <taxon>Trichinellidae</taxon>
        <taxon>Trichinella</taxon>
    </lineage>
</organism>
<evidence type="ECO:0000313" key="2">
    <source>
        <dbReference type="Proteomes" id="UP000054776"/>
    </source>
</evidence>
<name>A0A0V1APD5_TRISP</name>
<comment type="caution">
    <text evidence="1">The sequence shown here is derived from an EMBL/GenBank/DDBJ whole genome shotgun (WGS) entry which is preliminary data.</text>
</comment>
<protein>
    <submittedName>
        <fullName evidence="1">Uncharacterized protein</fullName>
    </submittedName>
</protein>
<dbReference type="AlphaFoldDB" id="A0A0V1APD5"/>
<sequence>MEFVPEMEVPGGEGGEQVQDREALERKCICGDHRNIVSVHQVDLSVELARECEAWQKIIRRPVVRKQAQKEKITNDMKIHLEFRHESHSNKLKVYENLHVLM</sequence>
<accession>A0A0V1APD5</accession>
<dbReference type="OrthoDB" id="5932382at2759"/>
<reference evidence="1 2" key="1">
    <citation type="submission" date="2015-01" db="EMBL/GenBank/DDBJ databases">
        <title>Evolution of Trichinella species and genotypes.</title>
        <authorList>
            <person name="Korhonen P.K."/>
            <person name="Edoardo P."/>
            <person name="Giuseppe L.R."/>
            <person name="Gasser R.B."/>
        </authorList>
    </citation>
    <scope>NUCLEOTIDE SEQUENCE [LARGE SCALE GENOMIC DNA]</scope>
    <source>
        <strain evidence="1">ISS3</strain>
    </source>
</reference>